<proteinExistence type="predicted"/>
<dbReference type="OrthoDB" id="9816120at2"/>
<dbReference type="Pfam" id="PF18962">
    <property type="entry name" value="Por_Secre_tail"/>
    <property type="match status" value="1"/>
</dbReference>
<feature type="chain" id="PRO_5003603919" evidence="2">
    <location>
        <begin position="19"/>
        <end position="743"/>
    </location>
</feature>
<dbReference type="eggNOG" id="COG2931">
    <property type="taxonomic scope" value="Bacteria"/>
</dbReference>
<evidence type="ECO:0000313" key="4">
    <source>
        <dbReference type="EMBL" id="AFC25923.1"/>
    </source>
</evidence>
<feature type="signal peptide" evidence="2">
    <location>
        <begin position="1"/>
        <end position="18"/>
    </location>
</feature>
<dbReference type="EMBL" id="CP002831">
    <property type="protein sequence ID" value="AFC25923.1"/>
    <property type="molecule type" value="Genomic_DNA"/>
</dbReference>
<feature type="domain" description="Secretion system C-terminal sorting" evidence="3">
    <location>
        <begin position="667"/>
        <end position="742"/>
    </location>
</feature>
<name>H6L0W7_SAPGL</name>
<dbReference type="PANTHER" id="PTHR46580:SF4">
    <property type="entry name" value="ATP_GTP-BINDING PROTEIN"/>
    <property type="match status" value="1"/>
</dbReference>
<dbReference type="KEGG" id="sgn:SGRA_3195"/>
<dbReference type="InterPro" id="IPR028994">
    <property type="entry name" value="Integrin_alpha_N"/>
</dbReference>
<dbReference type="Proteomes" id="UP000007519">
    <property type="component" value="Chromosome"/>
</dbReference>
<organism evidence="4 5">
    <name type="scientific">Saprospira grandis (strain Lewin)</name>
    <dbReference type="NCBI Taxonomy" id="984262"/>
    <lineage>
        <taxon>Bacteria</taxon>
        <taxon>Pseudomonadati</taxon>
        <taxon>Bacteroidota</taxon>
        <taxon>Saprospiria</taxon>
        <taxon>Saprospirales</taxon>
        <taxon>Saprospiraceae</taxon>
        <taxon>Saprospira</taxon>
    </lineage>
</organism>
<reference evidence="4 5" key="1">
    <citation type="journal article" date="2012" name="Stand. Genomic Sci.">
        <title>Complete genome sequencing and analysis of Saprospira grandis str. Lewin, a predatory marine bacterium.</title>
        <authorList>
            <person name="Saw J.H."/>
            <person name="Yuryev A."/>
            <person name="Kanbe M."/>
            <person name="Hou S."/>
            <person name="Young A.G."/>
            <person name="Aizawa S."/>
            <person name="Alam M."/>
        </authorList>
    </citation>
    <scope>NUCLEOTIDE SEQUENCE [LARGE SCALE GENOMIC DNA]</scope>
    <source>
        <strain evidence="4 5">Lewin</strain>
    </source>
</reference>
<evidence type="ECO:0000259" key="3">
    <source>
        <dbReference type="Pfam" id="PF18962"/>
    </source>
</evidence>
<dbReference type="InterPro" id="IPR026444">
    <property type="entry name" value="Secre_tail"/>
</dbReference>
<keyword evidence="5" id="KW-1185">Reference proteome</keyword>
<evidence type="ECO:0000256" key="1">
    <source>
        <dbReference type="ARBA" id="ARBA00022729"/>
    </source>
</evidence>
<protein>
    <submittedName>
        <fullName evidence="4">Fg-gap repeat protein</fullName>
    </submittedName>
</protein>
<dbReference type="PANTHER" id="PTHR46580">
    <property type="entry name" value="SENSOR KINASE-RELATED"/>
    <property type="match status" value="1"/>
</dbReference>
<dbReference type="InterPro" id="IPR013517">
    <property type="entry name" value="FG-GAP"/>
</dbReference>
<dbReference type="Pfam" id="PF13517">
    <property type="entry name" value="FG-GAP_3"/>
    <property type="match status" value="1"/>
</dbReference>
<dbReference type="Gene3D" id="2.130.10.130">
    <property type="entry name" value="Integrin alpha, N-terminal"/>
    <property type="match status" value="1"/>
</dbReference>
<dbReference type="NCBIfam" id="TIGR04183">
    <property type="entry name" value="Por_Secre_tail"/>
    <property type="match status" value="1"/>
</dbReference>
<evidence type="ECO:0000313" key="5">
    <source>
        <dbReference type="Proteomes" id="UP000007519"/>
    </source>
</evidence>
<dbReference type="AlphaFoldDB" id="H6L0W7"/>
<gene>
    <name evidence="4" type="ordered locus">SGRA_3195</name>
</gene>
<dbReference type="HOGENOM" id="CLU_015153_0_0_10"/>
<dbReference type="RefSeq" id="WP_015693520.1">
    <property type="nucleotide sequence ID" value="NC_016940.1"/>
</dbReference>
<dbReference type="SUPFAM" id="SSF69318">
    <property type="entry name" value="Integrin alpha N-terminal domain"/>
    <property type="match status" value="2"/>
</dbReference>
<accession>H6L0W7</accession>
<keyword evidence="1 2" id="KW-0732">Signal</keyword>
<dbReference type="STRING" id="984262.SGRA_3195"/>
<sequence>MHKLLLLPLLLFAGLSFGQTVEPWLPPVINSNGDTLIYGALGGLNTPQYSELDLNNDGKMDLLVYDRSGQIALTFLNEGGPNEINYKYAPKYQKNFPQGTRNFMLARDFNCDGIADLFFFNQPPFTSGGIGVYKGRYNADNELEFDLYNPLLEYTHPQFGVSDIFIFNPDVPAIEDIDFDGDLDIAAFTLDFTFQRNVYYYRNTSMDDGHGCDSLNFVLEHECHGMFSESGFDNTALLSPGVDSCAGNPYWGRMANPRHIGSTVTLVDWNADRKMDLLMGDVSVNTLNMLTAEIVNDTFLFVSQDTTYPSYDVPVNVFSYPAGYFVDVDNDGDKDMIASPTELATGEAVTDSVSWLYLNNSPDSTMQLEFQQKDFMVGQMIDLGMGSFPTIVDVNADGLLDLVVGHFAYTDTFNVFSTSLHYYENVGTATAPVFQLMDEDFAGLASLGEQSFVPAFGDIDGDGDQDLLVGLVDGTLDLIENTAGANQAMIWGNRTDSFAGIDAGSVAYPQLMDLDRDGDLDLVVGNDIGRMYYYENDGDANTPDFPSSPSSNAFGFDLTAYGGSLAAPHFVDLGTDFELFLGHDDGKILQFNNIDGNVTGLYDTLSLDFMGFWQGRNSSIAVADLDGDGERDFVLGNIRGGISFYRPSYVDTTTSHNVLAQSSSFSLFPNPNQGEFVVKWEAPLEAGGQLFLFDLMGRLIEQQQLVQGQQYSSFQLTDLPAGQYLLQYRSKTGQQEVQKLIIR</sequence>
<evidence type="ECO:0000256" key="2">
    <source>
        <dbReference type="SAM" id="SignalP"/>
    </source>
</evidence>